<reference evidence="1 2" key="1">
    <citation type="submission" date="2016-10" db="EMBL/GenBank/DDBJ databases">
        <authorList>
            <person name="Varghese N."/>
            <person name="Submissions S."/>
        </authorList>
    </citation>
    <scope>NUCLEOTIDE SEQUENCE [LARGE SCALE GENOMIC DNA]</scope>
    <source>
        <strain evidence="1 2">GMCC 1.11211</strain>
    </source>
</reference>
<name>A0ABY1EEQ5_9MICO</name>
<evidence type="ECO:0000313" key="1">
    <source>
        <dbReference type="EMBL" id="SFH60981.1"/>
    </source>
</evidence>
<dbReference type="EMBL" id="FOPW01000009">
    <property type="protein sequence ID" value="SFH60981.1"/>
    <property type="molecule type" value="Genomic_DNA"/>
</dbReference>
<protein>
    <recommendedName>
        <fullName evidence="3">Transposase</fullName>
    </recommendedName>
</protein>
<dbReference type="Proteomes" id="UP000199681">
    <property type="component" value="Unassembled WGS sequence"/>
</dbReference>
<gene>
    <name evidence="1" type="ORF">SAMN05216274_10986</name>
</gene>
<evidence type="ECO:0000313" key="2">
    <source>
        <dbReference type="Proteomes" id="UP000199681"/>
    </source>
</evidence>
<comment type="caution">
    <text evidence="1">The sequence shown here is derived from an EMBL/GenBank/DDBJ whole genome shotgun (WGS) entry which is preliminary data.</text>
</comment>
<keyword evidence="2" id="KW-1185">Reference proteome</keyword>
<accession>A0ABY1EEQ5</accession>
<sequence length="138" mass="14942">MALRVDDDNTDSVLRYKPTSCRGCGSSSRGVTGTITAKRQVVDVPPIRAETVEHRRIEKLCRCDIGTTGVFPADVKYAVSYGPRLHAVCAYLINVHYLHAARTAAVFNDLFLNPVFHIAPKRGLAGMLNGGCCSHSPG</sequence>
<proteinExistence type="predicted"/>
<evidence type="ECO:0008006" key="3">
    <source>
        <dbReference type="Google" id="ProtNLM"/>
    </source>
</evidence>
<organism evidence="1 2">
    <name type="scientific">Cryobacterium levicorallinum</name>
    <dbReference type="NCBI Taxonomy" id="995038"/>
    <lineage>
        <taxon>Bacteria</taxon>
        <taxon>Bacillati</taxon>
        <taxon>Actinomycetota</taxon>
        <taxon>Actinomycetes</taxon>
        <taxon>Micrococcales</taxon>
        <taxon>Microbacteriaceae</taxon>
        <taxon>Cryobacterium</taxon>
    </lineage>
</organism>